<evidence type="ECO:0000256" key="11">
    <source>
        <dbReference type="ARBA" id="ARBA00022838"/>
    </source>
</evidence>
<accession>A0AAN7SUA4</accession>
<keyword evidence="11" id="KW-0995">Kinetochore</keyword>
<evidence type="ECO:0000256" key="20">
    <source>
        <dbReference type="SAM" id="MobiDB-lite"/>
    </source>
</evidence>
<dbReference type="Pfam" id="PF08657">
    <property type="entry name" value="DASH_Spc34"/>
    <property type="match status" value="2"/>
</dbReference>
<evidence type="ECO:0000256" key="19">
    <source>
        <dbReference type="SAM" id="Coils"/>
    </source>
</evidence>
<keyword evidence="15" id="KW-0131">Cell cycle</keyword>
<comment type="similarity">
    <text evidence="4">Belongs to the DASH complex SPC34 family.</text>
</comment>
<comment type="subcellular location">
    <subcellularLocation>
        <location evidence="3">Chromosome</location>
        <location evidence="3">Centromere</location>
        <location evidence="3">Kinetochore</location>
    </subcellularLocation>
    <subcellularLocation>
        <location evidence="2">Cytoplasm</location>
        <location evidence="2">Cytoskeleton</location>
        <location evidence="2">Spindle</location>
    </subcellularLocation>
    <subcellularLocation>
        <location evidence="1">Nucleus</location>
    </subcellularLocation>
</comment>
<dbReference type="EMBL" id="JAVRRJ010000009">
    <property type="protein sequence ID" value="KAK5081604.1"/>
    <property type="molecule type" value="Genomic_DNA"/>
</dbReference>
<dbReference type="Proteomes" id="UP001309876">
    <property type="component" value="Unassembled WGS sequence"/>
</dbReference>
<dbReference type="AlphaFoldDB" id="A0AAN7SUA4"/>
<keyword evidence="12 19" id="KW-0175">Coiled coil</keyword>
<gene>
    <name evidence="21" type="ORF">LTR05_007735</name>
</gene>
<evidence type="ECO:0000256" key="7">
    <source>
        <dbReference type="ARBA" id="ARBA00022618"/>
    </source>
</evidence>
<evidence type="ECO:0000256" key="10">
    <source>
        <dbReference type="ARBA" id="ARBA00022829"/>
    </source>
</evidence>
<keyword evidence="9" id="KW-0498">Mitosis</keyword>
<dbReference type="GO" id="GO:0008608">
    <property type="term" value="P:attachment of spindle microtubules to kinetochore"/>
    <property type="evidence" value="ECO:0007669"/>
    <property type="project" value="InterPro"/>
</dbReference>
<evidence type="ECO:0000256" key="14">
    <source>
        <dbReference type="ARBA" id="ARBA00023242"/>
    </source>
</evidence>
<keyword evidence="8" id="KW-0493">Microtubule</keyword>
<dbReference type="GO" id="GO:0051301">
    <property type="term" value="P:cell division"/>
    <property type="evidence" value="ECO:0007669"/>
    <property type="project" value="UniProtKB-KW"/>
</dbReference>
<evidence type="ECO:0000256" key="18">
    <source>
        <dbReference type="ARBA" id="ARBA00044346"/>
    </source>
</evidence>
<evidence type="ECO:0000256" key="2">
    <source>
        <dbReference type="ARBA" id="ARBA00004186"/>
    </source>
</evidence>
<evidence type="ECO:0000256" key="12">
    <source>
        <dbReference type="ARBA" id="ARBA00023054"/>
    </source>
</evidence>
<evidence type="ECO:0000256" key="5">
    <source>
        <dbReference type="ARBA" id="ARBA00022454"/>
    </source>
</evidence>
<evidence type="ECO:0000256" key="6">
    <source>
        <dbReference type="ARBA" id="ARBA00022490"/>
    </source>
</evidence>
<evidence type="ECO:0000256" key="15">
    <source>
        <dbReference type="ARBA" id="ARBA00023306"/>
    </source>
</evidence>
<keyword evidence="6" id="KW-0963">Cytoplasm</keyword>
<feature type="compositionally biased region" description="Basic and acidic residues" evidence="20">
    <location>
        <begin position="62"/>
        <end position="72"/>
    </location>
</feature>
<sequence>MPHLQNHLDHINLSAKSMDEIQFPPSRPFTNALVYSQEITLLIRDTEPHEKGLFSTDPNIKSGRDYGHDTAGRRKTVASGSQTHSSAVARVLGNDLVKKIQSSNRLNGRARGVDVEVLLHGVERLCSAHSLPGATDRIAALRSKNEKLSSSIKRYEDKIVRQQSSLTQSNASSIMNDAKMPEVVAKAHLKAEEEAVKDLEARKKELETRIAEMERDLGGLRA</sequence>
<evidence type="ECO:0000256" key="4">
    <source>
        <dbReference type="ARBA" id="ARBA00008491"/>
    </source>
</evidence>
<evidence type="ECO:0000256" key="3">
    <source>
        <dbReference type="ARBA" id="ARBA00004629"/>
    </source>
</evidence>
<proteinExistence type="inferred from homology"/>
<comment type="caution">
    <text evidence="21">The sequence shown here is derived from an EMBL/GenBank/DDBJ whole genome shotgun (WGS) entry which is preliminary data.</text>
</comment>
<evidence type="ECO:0000256" key="9">
    <source>
        <dbReference type="ARBA" id="ARBA00022776"/>
    </source>
</evidence>
<evidence type="ECO:0000313" key="21">
    <source>
        <dbReference type="EMBL" id="KAK5081604.1"/>
    </source>
</evidence>
<keyword evidence="14" id="KW-0539">Nucleus</keyword>
<name>A0AAN7SUA4_9EURO</name>
<keyword evidence="10" id="KW-0159">Chromosome partition</keyword>
<dbReference type="InterPro" id="IPR013966">
    <property type="entry name" value="Spc34"/>
</dbReference>
<evidence type="ECO:0000313" key="22">
    <source>
        <dbReference type="Proteomes" id="UP001309876"/>
    </source>
</evidence>
<evidence type="ECO:0000256" key="8">
    <source>
        <dbReference type="ARBA" id="ARBA00022701"/>
    </source>
</evidence>
<protein>
    <recommendedName>
        <fullName evidence="17">DASH complex subunit SPC34</fullName>
    </recommendedName>
    <alternativeName>
        <fullName evidence="18">Outer kinetochore protein SPC34</fullName>
    </alternativeName>
</protein>
<organism evidence="21 22">
    <name type="scientific">Lithohypha guttulata</name>
    <dbReference type="NCBI Taxonomy" id="1690604"/>
    <lineage>
        <taxon>Eukaryota</taxon>
        <taxon>Fungi</taxon>
        <taxon>Dikarya</taxon>
        <taxon>Ascomycota</taxon>
        <taxon>Pezizomycotina</taxon>
        <taxon>Eurotiomycetes</taxon>
        <taxon>Chaetothyriomycetidae</taxon>
        <taxon>Chaetothyriales</taxon>
        <taxon>Trichomeriaceae</taxon>
        <taxon>Lithohypha</taxon>
    </lineage>
</organism>
<keyword evidence="7" id="KW-0132">Cell division</keyword>
<reference evidence="21 22" key="1">
    <citation type="submission" date="2023-08" db="EMBL/GenBank/DDBJ databases">
        <title>Black Yeasts Isolated from many extreme environments.</title>
        <authorList>
            <person name="Coleine C."/>
            <person name="Stajich J.E."/>
            <person name="Selbmann L."/>
        </authorList>
    </citation>
    <scope>NUCLEOTIDE SEQUENCE [LARGE SCALE GENOMIC DNA]</scope>
    <source>
        <strain evidence="21 22">CCFEE 5910</strain>
    </source>
</reference>
<keyword evidence="5" id="KW-0158">Chromosome</keyword>
<evidence type="ECO:0000256" key="13">
    <source>
        <dbReference type="ARBA" id="ARBA00023212"/>
    </source>
</evidence>
<evidence type="ECO:0000256" key="1">
    <source>
        <dbReference type="ARBA" id="ARBA00004123"/>
    </source>
</evidence>
<feature type="coiled-coil region" evidence="19">
    <location>
        <begin position="138"/>
        <end position="165"/>
    </location>
</feature>
<feature type="coiled-coil region" evidence="19">
    <location>
        <begin position="189"/>
        <end position="216"/>
    </location>
</feature>
<evidence type="ECO:0000256" key="16">
    <source>
        <dbReference type="ARBA" id="ARBA00023328"/>
    </source>
</evidence>
<keyword evidence="16" id="KW-0137">Centromere</keyword>
<evidence type="ECO:0000256" key="17">
    <source>
        <dbReference type="ARBA" id="ARBA00044112"/>
    </source>
</evidence>
<dbReference type="GO" id="GO:0042729">
    <property type="term" value="C:DASH complex"/>
    <property type="evidence" value="ECO:0007669"/>
    <property type="project" value="InterPro"/>
</dbReference>
<dbReference type="GO" id="GO:0005876">
    <property type="term" value="C:spindle microtubule"/>
    <property type="evidence" value="ECO:0007669"/>
    <property type="project" value="InterPro"/>
</dbReference>
<keyword evidence="13" id="KW-0206">Cytoskeleton</keyword>
<keyword evidence="22" id="KW-1185">Reference proteome</keyword>
<feature type="region of interest" description="Disordered" evidence="20">
    <location>
        <begin position="50"/>
        <end position="84"/>
    </location>
</feature>